<dbReference type="PANTHER" id="PTHR42756:SF1">
    <property type="entry name" value="TRANSCRIPTIONAL REPRESSOR OF EMRAB OPERON"/>
    <property type="match status" value="1"/>
</dbReference>
<keyword evidence="2" id="KW-0238">DNA-binding</keyword>
<keyword evidence="3" id="KW-0804">Transcription</keyword>
<dbReference type="PRINTS" id="PR00598">
    <property type="entry name" value="HTHMARR"/>
</dbReference>
<evidence type="ECO:0000259" key="4">
    <source>
        <dbReference type="PROSITE" id="PS50995"/>
    </source>
</evidence>
<protein>
    <submittedName>
        <fullName evidence="5">MarR family transcriptional regulator</fullName>
    </submittedName>
</protein>
<dbReference type="AlphaFoldDB" id="A0A845R2U8"/>
<reference evidence="5 6" key="1">
    <citation type="submission" date="2018-08" db="EMBL/GenBank/DDBJ databases">
        <title>Murine metabolic-syndrome-specific gut microbial biobank.</title>
        <authorList>
            <person name="Liu C."/>
        </authorList>
    </citation>
    <scope>NUCLEOTIDE SEQUENCE [LARGE SCALE GENOMIC DNA]</scope>
    <source>
        <strain evidence="5 6">583</strain>
    </source>
</reference>
<dbReference type="InterPro" id="IPR036388">
    <property type="entry name" value="WH-like_DNA-bd_sf"/>
</dbReference>
<dbReference type="GO" id="GO:0003677">
    <property type="term" value="F:DNA binding"/>
    <property type="evidence" value="ECO:0007669"/>
    <property type="project" value="UniProtKB-KW"/>
</dbReference>
<dbReference type="PROSITE" id="PS50995">
    <property type="entry name" value="HTH_MARR_2"/>
    <property type="match status" value="1"/>
</dbReference>
<dbReference type="Gene3D" id="1.10.10.10">
    <property type="entry name" value="Winged helix-like DNA-binding domain superfamily/Winged helix DNA-binding domain"/>
    <property type="match status" value="1"/>
</dbReference>
<dbReference type="InterPro" id="IPR036390">
    <property type="entry name" value="WH_DNA-bd_sf"/>
</dbReference>
<evidence type="ECO:0000313" key="5">
    <source>
        <dbReference type="EMBL" id="NBI08016.1"/>
    </source>
</evidence>
<dbReference type="PANTHER" id="PTHR42756">
    <property type="entry name" value="TRANSCRIPTIONAL REGULATOR, MARR"/>
    <property type="match status" value="1"/>
</dbReference>
<evidence type="ECO:0000256" key="2">
    <source>
        <dbReference type="ARBA" id="ARBA00023125"/>
    </source>
</evidence>
<evidence type="ECO:0000256" key="1">
    <source>
        <dbReference type="ARBA" id="ARBA00023015"/>
    </source>
</evidence>
<dbReference type="RefSeq" id="WP_160198480.1">
    <property type="nucleotide sequence ID" value="NZ_QXXA01000018.1"/>
</dbReference>
<dbReference type="OrthoDB" id="34291at2"/>
<keyword evidence="1" id="KW-0805">Transcription regulation</keyword>
<dbReference type="InterPro" id="IPR000835">
    <property type="entry name" value="HTH_MarR-typ"/>
</dbReference>
<dbReference type="SMART" id="SM00347">
    <property type="entry name" value="HTH_MARR"/>
    <property type="match status" value="1"/>
</dbReference>
<dbReference type="SUPFAM" id="SSF46785">
    <property type="entry name" value="Winged helix' DNA-binding domain"/>
    <property type="match status" value="1"/>
</dbReference>
<organism evidence="5 6">
    <name type="scientific">Senegalia massiliensis</name>
    <dbReference type="NCBI Taxonomy" id="1720316"/>
    <lineage>
        <taxon>Bacteria</taxon>
        <taxon>Bacillati</taxon>
        <taxon>Bacillota</taxon>
        <taxon>Clostridia</taxon>
        <taxon>Eubacteriales</taxon>
        <taxon>Clostridiaceae</taxon>
        <taxon>Senegalia</taxon>
    </lineage>
</organism>
<proteinExistence type="predicted"/>
<accession>A0A845R2U8</accession>
<dbReference type="EMBL" id="QXXA01000018">
    <property type="protein sequence ID" value="NBI08016.1"/>
    <property type="molecule type" value="Genomic_DNA"/>
</dbReference>
<dbReference type="Proteomes" id="UP000467132">
    <property type="component" value="Unassembled WGS sequence"/>
</dbReference>
<gene>
    <name evidence="5" type="ORF">D3Z33_14230</name>
</gene>
<dbReference type="Pfam" id="PF01047">
    <property type="entry name" value="MarR"/>
    <property type="match status" value="1"/>
</dbReference>
<feature type="domain" description="HTH marR-type" evidence="4">
    <location>
        <begin position="5"/>
        <end position="144"/>
    </location>
</feature>
<sequence length="150" mass="17842">MNETKVKLVNSFIAMIEKVANGNINILDFGSEDMTFYRGEIHILKKIGDELGVYSSEIARDMGVTRAVIHKTVKKLENRGLVYKLEDDLNKRRKKLYLTEKGKYVYKLHEEYHEEHDKAFFDFIHSLNREENQLIMEFLKRSNELMDKYF</sequence>
<evidence type="ECO:0000256" key="3">
    <source>
        <dbReference type="ARBA" id="ARBA00023163"/>
    </source>
</evidence>
<dbReference type="GO" id="GO:0003700">
    <property type="term" value="F:DNA-binding transcription factor activity"/>
    <property type="evidence" value="ECO:0007669"/>
    <property type="project" value="InterPro"/>
</dbReference>
<keyword evidence="6" id="KW-1185">Reference proteome</keyword>
<evidence type="ECO:0000313" key="6">
    <source>
        <dbReference type="Proteomes" id="UP000467132"/>
    </source>
</evidence>
<comment type="caution">
    <text evidence="5">The sequence shown here is derived from an EMBL/GenBank/DDBJ whole genome shotgun (WGS) entry which is preliminary data.</text>
</comment>
<name>A0A845R2U8_9CLOT</name>